<dbReference type="Pfam" id="PF06338">
    <property type="entry name" value="ComK"/>
    <property type="match status" value="1"/>
</dbReference>
<dbReference type="GO" id="GO:0030420">
    <property type="term" value="P:establishment of competence for transformation"/>
    <property type="evidence" value="ECO:0007669"/>
    <property type="project" value="InterPro"/>
</dbReference>
<dbReference type="PIRSF" id="PIRSF011560">
    <property type="entry name" value="ComK"/>
    <property type="match status" value="1"/>
</dbReference>
<evidence type="ECO:0000313" key="2">
    <source>
        <dbReference type="Proteomes" id="UP001145072"/>
    </source>
</evidence>
<sequence>MIKDIKLNYEVNPETLAVIAKEINGQYISEIMENGELADYYVNQSPRKVMDYACKYFGSSLKGRQDGTKNVCGITHKAPISIDYSSGMYFFPTTSPQNPNCSWISHSHIDQIMKGPEQSTKIIFKNGRSVTLSVSHGSIINQVHRTAQFRYLLQNRIQYVLKA</sequence>
<proteinExistence type="predicted"/>
<name>A0A9X3WJM6_9BACI</name>
<dbReference type="Proteomes" id="UP001145072">
    <property type="component" value="Unassembled WGS sequence"/>
</dbReference>
<comment type="caution">
    <text evidence="1">The sequence shown here is derived from an EMBL/GenBank/DDBJ whole genome shotgun (WGS) entry which is preliminary data.</text>
</comment>
<accession>A0A9X3WJM6</accession>
<dbReference type="EMBL" id="JAMQJZ010000004">
    <property type="protein sequence ID" value="MDC3420118.1"/>
    <property type="molecule type" value="Genomic_DNA"/>
</dbReference>
<organism evidence="1 2">
    <name type="scientific">Aquibacillus koreensis</name>
    <dbReference type="NCBI Taxonomy" id="279446"/>
    <lineage>
        <taxon>Bacteria</taxon>
        <taxon>Bacillati</taxon>
        <taxon>Bacillota</taxon>
        <taxon>Bacilli</taxon>
        <taxon>Bacillales</taxon>
        <taxon>Bacillaceae</taxon>
        <taxon>Aquibacillus</taxon>
    </lineage>
</organism>
<evidence type="ECO:0000313" key="1">
    <source>
        <dbReference type="EMBL" id="MDC3420118.1"/>
    </source>
</evidence>
<reference evidence="1" key="1">
    <citation type="submission" date="2022-06" db="EMBL/GenBank/DDBJ databases">
        <title>Aquibacillus sp. a new bacterium isolated from soil saline samples.</title>
        <authorList>
            <person name="Galisteo C."/>
            <person name="De La Haba R."/>
            <person name="Sanchez-Porro C."/>
            <person name="Ventosa A."/>
        </authorList>
    </citation>
    <scope>NUCLEOTIDE SEQUENCE</scope>
    <source>
        <strain evidence="1">JCM 12387</strain>
    </source>
</reference>
<keyword evidence="2" id="KW-1185">Reference proteome</keyword>
<dbReference type="AlphaFoldDB" id="A0A9X3WJM6"/>
<dbReference type="RefSeq" id="WP_259868418.1">
    <property type="nucleotide sequence ID" value="NZ_JAMQJZ010000004.1"/>
</dbReference>
<gene>
    <name evidence="1" type="ORF">NC661_07015</name>
</gene>
<dbReference type="InterPro" id="IPR010461">
    <property type="entry name" value="ComK"/>
</dbReference>
<protein>
    <submittedName>
        <fullName evidence="1">Competence protein ComK</fullName>
    </submittedName>
</protein>